<keyword evidence="4" id="KW-0411">Iron-sulfur</keyword>
<keyword evidence="2" id="KW-0479">Metal-binding</keyword>
<dbReference type="GO" id="GO:0003824">
    <property type="term" value="F:catalytic activity"/>
    <property type="evidence" value="ECO:0007669"/>
    <property type="project" value="InterPro"/>
</dbReference>
<evidence type="ECO:0000256" key="1">
    <source>
        <dbReference type="ARBA" id="ARBA00022485"/>
    </source>
</evidence>
<dbReference type="STRING" id="137591.AO080_02925"/>
<dbReference type="SUPFAM" id="SSF48150">
    <property type="entry name" value="DNA-glycosylase"/>
    <property type="match status" value="1"/>
</dbReference>
<accession>A0A0D1LVX3</accession>
<evidence type="ECO:0000259" key="5">
    <source>
        <dbReference type="SMART" id="SM00478"/>
    </source>
</evidence>
<dbReference type="Gene3D" id="1.10.340.30">
    <property type="entry name" value="Hypothetical protein, domain 2"/>
    <property type="match status" value="1"/>
</dbReference>
<dbReference type="PIRSF" id="PIRSF001435">
    <property type="entry name" value="Nth"/>
    <property type="match status" value="1"/>
</dbReference>
<dbReference type="InterPro" id="IPR003265">
    <property type="entry name" value="HhH-GPD_domain"/>
</dbReference>
<dbReference type="GO" id="GO:0006284">
    <property type="term" value="P:base-excision repair"/>
    <property type="evidence" value="ECO:0007669"/>
    <property type="project" value="InterPro"/>
</dbReference>
<keyword evidence="7" id="KW-1185">Reference proteome</keyword>
<dbReference type="InterPro" id="IPR011257">
    <property type="entry name" value="DNA_glycosylase"/>
</dbReference>
<dbReference type="PANTHER" id="PTHR10359">
    <property type="entry name" value="A/G-SPECIFIC ADENINE GLYCOSYLASE/ENDONUCLEASE III"/>
    <property type="match status" value="1"/>
</dbReference>
<evidence type="ECO:0000256" key="3">
    <source>
        <dbReference type="ARBA" id="ARBA00023004"/>
    </source>
</evidence>
<dbReference type="GO" id="GO:0046872">
    <property type="term" value="F:metal ion binding"/>
    <property type="evidence" value="ECO:0007669"/>
    <property type="project" value="UniProtKB-KW"/>
</dbReference>
<keyword evidence="3" id="KW-0408">Iron</keyword>
<dbReference type="Proteomes" id="UP000032287">
    <property type="component" value="Unassembled WGS sequence"/>
</dbReference>
<dbReference type="AlphaFoldDB" id="A0A0D1LVX3"/>
<dbReference type="CDD" id="cd00056">
    <property type="entry name" value="ENDO3c"/>
    <property type="match status" value="1"/>
</dbReference>
<dbReference type="Pfam" id="PF00730">
    <property type="entry name" value="HhH-GPD"/>
    <property type="match status" value="1"/>
</dbReference>
<proteinExistence type="predicted"/>
<evidence type="ECO:0000256" key="2">
    <source>
        <dbReference type="ARBA" id="ARBA00022723"/>
    </source>
</evidence>
<dbReference type="PATRIC" id="fig|137591.25.peg.207"/>
<dbReference type="EMBL" id="JWHU01000001">
    <property type="protein sequence ID" value="KIU22702.1"/>
    <property type="molecule type" value="Genomic_DNA"/>
</dbReference>
<keyword evidence="1" id="KW-0004">4Fe-4S</keyword>
<comment type="caution">
    <text evidence="6">The sequence shown here is derived from an EMBL/GenBank/DDBJ whole genome shotgun (WGS) entry which is preliminary data.</text>
</comment>
<dbReference type="GO" id="GO:0051539">
    <property type="term" value="F:4 iron, 4 sulfur cluster binding"/>
    <property type="evidence" value="ECO:0007669"/>
    <property type="project" value="UniProtKB-KW"/>
</dbReference>
<gene>
    <name evidence="6" type="ORF">QX99_00211</name>
</gene>
<evidence type="ECO:0000313" key="6">
    <source>
        <dbReference type="EMBL" id="KIU22702.1"/>
    </source>
</evidence>
<dbReference type="Gene3D" id="1.10.1670.10">
    <property type="entry name" value="Helix-hairpin-Helix base-excision DNA repair enzymes (C-terminal)"/>
    <property type="match status" value="1"/>
</dbReference>
<feature type="domain" description="HhH-GPD" evidence="5">
    <location>
        <begin position="37"/>
        <end position="194"/>
    </location>
</feature>
<dbReference type="InterPro" id="IPR023170">
    <property type="entry name" value="HhH_base_excis_C"/>
</dbReference>
<evidence type="ECO:0000313" key="7">
    <source>
        <dbReference type="Proteomes" id="UP000032287"/>
    </source>
</evidence>
<protein>
    <submittedName>
        <fullName evidence="6">3-methyladenine DNA glycosylase</fullName>
    </submittedName>
</protein>
<sequence length="220" mass="25634">MKTLDVRGLYEQLYNQMGPQRWWPAERWMETIVGSILIQNASAKTVDPVIEKVGRETGFDPQVLIGLSQEELEQLIFEAGLYRSKAKYLRASLEFFGQYDFDLAPLQALETAELRKRIRAVNGIGNETADVWLVYIFGRAQFIADSYSRRLMNFLGGTEKLTYEKVQKVVMNNSDFTPDEAREFHALIDEFGKLYLRNRDQFLTSWLRDANFNEHILNQF</sequence>
<dbReference type="SMART" id="SM00478">
    <property type="entry name" value="ENDO3c"/>
    <property type="match status" value="1"/>
</dbReference>
<organism evidence="6 7">
    <name type="scientific">Weissella cibaria</name>
    <dbReference type="NCBI Taxonomy" id="137591"/>
    <lineage>
        <taxon>Bacteria</taxon>
        <taxon>Bacillati</taxon>
        <taxon>Bacillota</taxon>
        <taxon>Bacilli</taxon>
        <taxon>Lactobacillales</taxon>
        <taxon>Lactobacillaceae</taxon>
        <taxon>Weissella</taxon>
    </lineage>
</organism>
<reference evidence="6 7" key="1">
    <citation type="journal article" date="2015" name="Microbiology (Mosc.)">
        <title>Genomics of the Weissella cibaria species with an examination of its metabolic traits.</title>
        <authorList>
            <person name="Lynch K.M."/>
            <person name="Lucid A."/>
            <person name="Arendt E.K."/>
            <person name="Sleator R.D."/>
            <person name="Lucey B."/>
            <person name="Coffey A."/>
        </authorList>
    </citation>
    <scope>NUCLEOTIDE SEQUENCE [LARGE SCALE GENOMIC DNA]</scope>
    <source>
        <strain evidence="6 7">MG1</strain>
    </source>
</reference>
<dbReference type="PANTHER" id="PTHR10359:SF19">
    <property type="entry name" value="DNA REPAIR GLYCOSYLASE MJ1434-RELATED"/>
    <property type="match status" value="1"/>
</dbReference>
<evidence type="ECO:0000256" key="4">
    <source>
        <dbReference type="ARBA" id="ARBA00023014"/>
    </source>
</evidence>
<dbReference type="RefSeq" id="WP_043710542.1">
    <property type="nucleotide sequence ID" value="NZ_JALOCT010000002.1"/>
</dbReference>
<name>A0A0D1LVX3_9LACO</name>
<dbReference type="eggNOG" id="COG2231">
    <property type="taxonomic scope" value="Bacteria"/>
</dbReference>